<keyword evidence="1" id="KW-0812">Transmembrane</keyword>
<evidence type="ECO:0008006" key="4">
    <source>
        <dbReference type="Google" id="ProtNLM"/>
    </source>
</evidence>
<evidence type="ECO:0000313" key="3">
    <source>
        <dbReference type="Proteomes" id="UP000466345"/>
    </source>
</evidence>
<feature type="transmembrane region" description="Helical" evidence="1">
    <location>
        <begin position="153"/>
        <end position="176"/>
    </location>
</feature>
<sequence length="374" mass="37529">MLYLYSFLDDFVLLYPVYALLFDDAGLSVGQISSLFVLWSVTGLLLEVPAGAWADRVSRRLPLCVGPLLTAVGFALWVLVPGFWTFAAGFVLWGAKGALASGSLEALVHDELAREGRADAYARVMGRAESAGLLGVMAGTGLAGPVLASGGFLAVGAASVVASLVTAGVGLGFPGGRVASEDDGPPLRSALAEVRRVRGAVLLVPAVAAVWGALDEYTPLLAREAGAGDAAVPWLLLVVWAGATAGGLLGGIWPSGGSLPLLLTGSAVALAAGAAVRHPGGMVLVGVAFCGFQLAGVVAGARLQARIEGAARATVTSVAGLGTDVATVGVYGGYAVVSGVGSHAVAFVVFAVPYVVVAGVLGGRRKGARFRTPP</sequence>
<name>A0A7K0CTU6_9ACTN</name>
<dbReference type="Gene3D" id="1.20.1250.20">
    <property type="entry name" value="MFS general substrate transporter like domains"/>
    <property type="match status" value="1"/>
</dbReference>
<feature type="transmembrane region" description="Helical" evidence="1">
    <location>
        <begin position="61"/>
        <end position="80"/>
    </location>
</feature>
<feature type="transmembrane region" description="Helical" evidence="1">
    <location>
        <begin position="340"/>
        <end position="361"/>
    </location>
</feature>
<feature type="transmembrane region" description="Helical" evidence="1">
    <location>
        <begin position="197"/>
        <end position="214"/>
    </location>
</feature>
<evidence type="ECO:0000256" key="1">
    <source>
        <dbReference type="SAM" id="Phobius"/>
    </source>
</evidence>
<organism evidence="2 3">
    <name type="scientific">Streptomyces smaragdinus</name>
    <dbReference type="NCBI Taxonomy" id="2585196"/>
    <lineage>
        <taxon>Bacteria</taxon>
        <taxon>Bacillati</taxon>
        <taxon>Actinomycetota</taxon>
        <taxon>Actinomycetes</taxon>
        <taxon>Kitasatosporales</taxon>
        <taxon>Streptomycetaceae</taxon>
        <taxon>Streptomyces</taxon>
    </lineage>
</organism>
<accession>A0A7K0CTU6</accession>
<feature type="transmembrane region" description="Helical" evidence="1">
    <location>
        <begin position="282"/>
        <end position="301"/>
    </location>
</feature>
<dbReference type="Pfam" id="PF07690">
    <property type="entry name" value="MFS_1"/>
    <property type="match status" value="1"/>
</dbReference>
<dbReference type="GO" id="GO:0022857">
    <property type="term" value="F:transmembrane transporter activity"/>
    <property type="evidence" value="ECO:0007669"/>
    <property type="project" value="InterPro"/>
</dbReference>
<reference evidence="2 3" key="1">
    <citation type="submission" date="2019-10" db="EMBL/GenBank/DDBJ databases">
        <title>Streptomyces smaragdinus sp. nov. and Streptomyces fabii sp. nov., isolated from the gut of fungus growing-termite Macrotermes natalensis.</title>
        <authorList>
            <person name="Schwitalla J."/>
            <person name="Benndorf R."/>
            <person name="Martin K."/>
            <person name="De Beer W."/>
            <person name="Kaster A.-K."/>
            <person name="Vollmers J."/>
            <person name="Poulsen M."/>
            <person name="Beemelmanns C."/>
        </authorList>
    </citation>
    <scope>NUCLEOTIDE SEQUENCE [LARGE SCALE GENOMIC DNA]</scope>
    <source>
        <strain evidence="2 3">RB5</strain>
    </source>
</reference>
<dbReference type="InterPro" id="IPR053160">
    <property type="entry name" value="MFS_DHA3_Transporter"/>
</dbReference>
<dbReference type="EMBL" id="WEGJ01000046">
    <property type="protein sequence ID" value="MQY16144.1"/>
    <property type="molecule type" value="Genomic_DNA"/>
</dbReference>
<protein>
    <recommendedName>
        <fullName evidence="4">MFS transporter</fullName>
    </recommendedName>
</protein>
<dbReference type="SUPFAM" id="SSF103473">
    <property type="entry name" value="MFS general substrate transporter"/>
    <property type="match status" value="1"/>
</dbReference>
<feature type="transmembrane region" description="Helical" evidence="1">
    <location>
        <begin position="234"/>
        <end position="252"/>
    </location>
</feature>
<dbReference type="RefSeq" id="WP_323378812.1">
    <property type="nucleotide sequence ID" value="NZ_WEGJ01000046.1"/>
</dbReference>
<proteinExistence type="predicted"/>
<dbReference type="PANTHER" id="PTHR23530:SF1">
    <property type="entry name" value="PERMEASE, MAJOR FACILITATOR SUPERFAMILY-RELATED"/>
    <property type="match status" value="1"/>
</dbReference>
<dbReference type="InterPro" id="IPR011701">
    <property type="entry name" value="MFS"/>
</dbReference>
<dbReference type="Proteomes" id="UP000466345">
    <property type="component" value="Unassembled WGS sequence"/>
</dbReference>
<dbReference type="PANTHER" id="PTHR23530">
    <property type="entry name" value="TRANSPORT PROTEIN-RELATED"/>
    <property type="match status" value="1"/>
</dbReference>
<dbReference type="InterPro" id="IPR036259">
    <property type="entry name" value="MFS_trans_sf"/>
</dbReference>
<keyword evidence="1" id="KW-0472">Membrane</keyword>
<evidence type="ECO:0000313" key="2">
    <source>
        <dbReference type="EMBL" id="MQY16144.1"/>
    </source>
</evidence>
<feature type="transmembrane region" description="Helical" evidence="1">
    <location>
        <begin position="32"/>
        <end position="54"/>
    </location>
</feature>
<comment type="caution">
    <text evidence="2">The sequence shown here is derived from an EMBL/GenBank/DDBJ whole genome shotgun (WGS) entry which is preliminary data.</text>
</comment>
<gene>
    <name evidence="2" type="ORF">SRB5_63370</name>
</gene>
<dbReference type="AlphaFoldDB" id="A0A7K0CTU6"/>
<keyword evidence="3" id="KW-1185">Reference proteome</keyword>
<feature type="transmembrane region" description="Helical" evidence="1">
    <location>
        <begin position="259"/>
        <end position="276"/>
    </location>
</feature>
<feature type="transmembrane region" description="Helical" evidence="1">
    <location>
        <begin position="313"/>
        <end position="334"/>
    </location>
</feature>
<keyword evidence="1" id="KW-1133">Transmembrane helix</keyword>